<reference evidence="3 4" key="1">
    <citation type="submission" date="2016-05" db="EMBL/GenBank/DDBJ databases">
        <title>Complete Genome and Methylome Analysis of Psychrotrophic Bacterial Isolates from Antarctic Lake Untersee.</title>
        <authorList>
            <person name="Fomenkov A."/>
            <person name="Akimov V.N."/>
            <person name="Vasilyeva L.V."/>
            <person name="Andersen D."/>
            <person name="Vincze T."/>
            <person name="Roberts R.J."/>
        </authorList>
    </citation>
    <scope>NUCLEOTIDE SEQUENCE [LARGE SCALE GENOMIC DNA]</scope>
    <source>
        <strain evidence="3 4">U14-5</strain>
    </source>
</reference>
<feature type="domain" description="Sialidase" evidence="2">
    <location>
        <begin position="50"/>
        <end position="378"/>
    </location>
</feature>
<dbReference type="PANTHER" id="PTHR43752">
    <property type="entry name" value="BNR/ASP-BOX REPEAT FAMILY PROTEIN"/>
    <property type="match status" value="1"/>
</dbReference>
<dbReference type="KEGG" id="rgi:RGI145_21830"/>
<dbReference type="Gene3D" id="2.120.10.10">
    <property type="match status" value="1"/>
</dbReference>
<evidence type="ECO:0000313" key="3">
    <source>
        <dbReference type="EMBL" id="APT59937.1"/>
    </source>
</evidence>
<dbReference type="InterPro" id="IPR011040">
    <property type="entry name" value="Sialidase"/>
</dbReference>
<evidence type="ECO:0000256" key="1">
    <source>
        <dbReference type="SAM" id="MobiDB-lite"/>
    </source>
</evidence>
<dbReference type="eggNOG" id="COG4692">
    <property type="taxonomic scope" value="Bacteria"/>
</dbReference>
<dbReference type="STRING" id="257708.RGI145_21830"/>
<dbReference type="RefSeq" id="WP_075800647.1">
    <property type="nucleotide sequence ID" value="NZ_CP015584.1"/>
</dbReference>
<dbReference type="Proteomes" id="UP000185494">
    <property type="component" value="Chromosome 2"/>
</dbReference>
<dbReference type="SUPFAM" id="SSF50939">
    <property type="entry name" value="Sialidases"/>
    <property type="match status" value="1"/>
</dbReference>
<organism evidence="3 4">
    <name type="scientific">Roseomonas gilardii</name>
    <dbReference type="NCBI Taxonomy" id="257708"/>
    <lineage>
        <taxon>Bacteria</taxon>
        <taxon>Pseudomonadati</taxon>
        <taxon>Pseudomonadota</taxon>
        <taxon>Alphaproteobacteria</taxon>
        <taxon>Acetobacterales</taxon>
        <taxon>Roseomonadaceae</taxon>
        <taxon>Roseomonas</taxon>
    </lineage>
</organism>
<dbReference type="InterPro" id="IPR036278">
    <property type="entry name" value="Sialidase_sf"/>
</dbReference>
<dbReference type="PANTHER" id="PTHR43752:SF2">
    <property type="entry name" value="BNR_ASP-BOX REPEAT FAMILY PROTEIN"/>
    <property type="match status" value="1"/>
</dbReference>
<dbReference type="AlphaFoldDB" id="A0A1L7AMC9"/>
<keyword evidence="3" id="KW-0378">Hydrolase</keyword>
<dbReference type="EMBL" id="CP015584">
    <property type="protein sequence ID" value="APT59937.1"/>
    <property type="molecule type" value="Genomic_DNA"/>
</dbReference>
<evidence type="ECO:0000259" key="2">
    <source>
        <dbReference type="Pfam" id="PF13088"/>
    </source>
</evidence>
<protein>
    <submittedName>
        <fullName evidence="3">Glycosyl hydrolase</fullName>
    </submittedName>
</protein>
<dbReference type="Pfam" id="PF13088">
    <property type="entry name" value="BNR_2"/>
    <property type="match status" value="1"/>
</dbReference>
<dbReference type="GO" id="GO:0016787">
    <property type="term" value="F:hydrolase activity"/>
    <property type="evidence" value="ECO:0007669"/>
    <property type="project" value="UniProtKB-KW"/>
</dbReference>
<name>A0A1L7AMC9_9PROT</name>
<proteinExistence type="predicted"/>
<evidence type="ECO:0000313" key="4">
    <source>
        <dbReference type="Proteomes" id="UP000185494"/>
    </source>
</evidence>
<feature type="region of interest" description="Disordered" evidence="1">
    <location>
        <begin position="1"/>
        <end position="27"/>
    </location>
</feature>
<accession>A0A1L7AMC9</accession>
<sequence length="402" mass="44459">MIRTNESGRLDLGEVGHVRPAEGDPTRREAFLPPATVQSHAANLMPLPDGALGCVWFGGTQEGVPDICAYFSRLERGSDQWSAPVRLSEDPTKSEQNPLLFPAPDGTLWLIWTAQISGNQDTAIVRKRISTDNGRSWGPIETLFGPRPGGGTFMRQPVVVLDNGDWLLPVWICTSTPGKKWVGDDDTSAVMISSDQGRSWTEVAVPDSLGCVHMSIVDLRDGTLAAFYRSRWADSVYVSRSHDNGRSWTAPRPTELPNNNSSIQVTRLENGHLAMVLNESSAADATERRLSLYDDIEDDSDDGKIVAPIDHSRRSTFWGVPRAPMTVAISEDGGRTWPVRRNLETGDGYCMTNNSREGLNREFSYPSIVQGPDGRLHIAYTVYRQAIKYVTVTEDWIRSNDA</sequence>
<dbReference type="CDD" id="cd15482">
    <property type="entry name" value="Sialidase_non-viral"/>
    <property type="match status" value="1"/>
</dbReference>
<gene>
    <name evidence="3" type="ORF">RGI145_21830</name>
</gene>